<protein>
    <submittedName>
        <fullName evidence="5">Methyl-accepting chemotaxis sensory transducer</fullName>
    </submittedName>
</protein>
<dbReference type="PROSITE" id="PS50111">
    <property type="entry name" value="CHEMOTAXIS_TRANSDUC_2"/>
    <property type="match status" value="1"/>
</dbReference>
<dbReference type="Gene3D" id="1.10.287.950">
    <property type="entry name" value="Methyl-accepting chemotaxis protein"/>
    <property type="match status" value="1"/>
</dbReference>
<keyword evidence="1 2" id="KW-0807">Transducer</keyword>
<dbReference type="Pfam" id="PF05227">
    <property type="entry name" value="CHASE3"/>
    <property type="match status" value="1"/>
</dbReference>
<dbReference type="SUPFAM" id="SSF58104">
    <property type="entry name" value="Methyl-accepting chemotaxis protein (MCP) signaling domain"/>
    <property type="match status" value="1"/>
</dbReference>
<evidence type="ECO:0000313" key="5">
    <source>
        <dbReference type="EMBL" id="CUR30549.1"/>
    </source>
</evidence>
<keyword evidence="6" id="KW-1185">Reference proteome</keyword>
<dbReference type="SMART" id="SM00283">
    <property type="entry name" value="MA"/>
    <property type="match status" value="1"/>
</dbReference>
<gene>
    <name evidence="5" type="ORF">PL9214290139</name>
</gene>
<feature type="domain" description="Methyl-accepting transducer" evidence="4">
    <location>
        <begin position="230"/>
        <end position="466"/>
    </location>
</feature>
<name>A0A1J1LD85_9CYAN</name>
<dbReference type="PANTHER" id="PTHR32089">
    <property type="entry name" value="METHYL-ACCEPTING CHEMOTAXIS PROTEIN MCPB"/>
    <property type="match status" value="1"/>
</dbReference>
<dbReference type="OrthoDB" id="457060at2"/>
<keyword evidence="3" id="KW-0472">Membrane</keyword>
<organism evidence="5 6">
    <name type="scientific">Planktothrix tepida PCC 9214</name>
    <dbReference type="NCBI Taxonomy" id="671072"/>
    <lineage>
        <taxon>Bacteria</taxon>
        <taxon>Bacillati</taxon>
        <taxon>Cyanobacteriota</taxon>
        <taxon>Cyanophyceae</taxon>
        <taxon>Oscillatoriophycideae</taxon>
        <taxon>Oscillatoriales</taxon>
        <taxon>Microcoleaceae</taxon>
        <taxon>Planktothrix</taxon>
    </lineage>
</organism>
<dbReference type="AlphaFoldDB" id="A0A1J1LD85"/>
<evidence type="ECO:0000259" key="4">
    <source>
        <dbReference type="PROSITE" id="PS50111"/>
    </source>
</evidence>
<keyword evidence="3" id="KW-1133">Transmembrane helix</keyword>
<dbReference type="GO" id="GO:0016020">
    <property type="term" value="C:membrane"/>
    <property type="evidence" value="ECO:0007669"/>
    <property type="project" value="InterPro"/>
</dbReference>
<proteinExistence type="predicted"/>
<reference evidence="6" key="1">
    <citation type="submission" date="2015-10" db="EMBL/GenBank/DDBJ databases">
        <authorList>
            <person name="Regsiter A."/>
            <person name="william w."/>
        </authorList>
    </citation>
    <scope>NUCLEOTIDE SEQUENCE [LARGE SCALE GENOMIC DNA]</scope>
</reference>
<evidence type="ECO:0000256" key="1">
    <source>
        <dbReference type="ARBA" id="ARBA00023224"/>
    </source>
</evidence>
<evidence type="ECO:0000256" key="3">
    <source>
        <dbReference type="SAM" id="Phobius"/>
    </source>
</evidence>
<keyword evidence="3" id="KW-0812">Transmembrane</keyword>
<feature type="transmembrane region" description="Helical" evidence="3">
    <location>
        <begin position="197"/>
        <end position="219"/>
    </location>
</feature>
<dbReference type="GO" id="GO:0007165">
    <property type="term" value="P:signal transduction"/>
    <property type="evidence" value="ECO:0007669"/>
    <property type="project" value="UniProtKB-KW"/>
</dbReference>
<dbReference type="Proteomes" id="UP000184315">
    <property type="component" value="Unassembled WGS sequence"/>
</dbReference>
<accession>A0A1J1LD85</accession>
<dbReference type="STRING" id="671072.PL9214290139"/>
<dbReference type="EMBL" id="CZDF01000132">
    <property type="protein sequence ID" value="CUR30549.1"/>
    <property type="molecule type" value="Genomic_DNA"/>
</dbReference>
<sequence>MIDTIDKNSSTQKYRLNQFKLRGQMLLGYAVPVFVFAGSTYVVYTNANKVFEAFNQVENVQKTIIEVDRMALAGSNMVANNRAFLIVENEQFLQLYQKNWQTFQQASENLNQMINLADQKQRFDQMQEIGRQFNQYQQQMEALIKQGKRKEAIIVFNTGIGQKLLSNFLKLNYEFNDAETKRLAQENNQARNILQNAVNLLIIGSIFSAFTALIIAWLISSLVSRKIGQAINAIDKSSLEINIAVEQQEKITRSQAVSVNQTTRTMDELGLSAKQASDQAETSTLGAKQVLNLAENGNELVEQTLAEMSQTKDKVRAIAEQILRLSEQTNQIGSISQVVGDLANQTNMLALNAAVEAVRAGEYGKGFSVVASEIRKLADESQKSAHQINALVAEIKQTNSLTSRVTDAGIKSVEMTVDLAQKTANSFSNMSGEINTIVQGSQQISLNAKQQAMAIQQVVEAMNNLNNNAQSSSNGMTQIKLGIQKLNDAAFDLKDIVQETSEAAKKERKMRSYIN</sequence>
<feature type="transmembrane region" description="Helical" evidence="3">
    <location>
        <begin position="26"/>
        <end position="44"/>
    </location>
</feature>
<dbReference type="Pfam" id="PF00015">
    <property type="entry name" value="MCPsignal"/>
    <property type="match status" value="1"/>
</dbReference>
<dbReference type="RefSeq" id="WP_083579873.1">
    <property type="nucleotide sequence ID" value="NZ_LN889782.1"/>
</dbReference>
<dbReference type="InterPro" id="IPR004089">
    <property type="entry name" value="MCPsignal_dom"/>
</dbReference>
<dbReference type="PANTHER" id="PTHR32089:SF112">
    <property type="entry name" value="LYSOZYME-LIKE PROTEIN-RELATED"/>
    <property type="match status" value="1"/>
</dbReference>
<evidence type="ECO:0000256" key="2">
    <source>
        <dbReference type="PROSITE-ProRule" id="PRU00284"/>
    </source>
</evidence>
<dbReference type="InterPro" id="IPR007891">
    <property type="entry name" value="CHASE3"/>
</dbReference>
<evidence type="ECO:0000313" key="6">
    <source>
        <dbReference type="Proteomes" id="UP000184315"/>
    </source>
</evidence>